<feature type="transmembrane region" description="Helical" evidence="5">
    <location>
        <begin position="469"/>
        <end position="491"/>
    </location>
</feature>
<accession>A0AAV2S603</accession>
<evidence type="ECO:0000256" key="5">
    <source>
        <dbReference type="SAM" id="Phobius"/>
    </source>
</evidence>
<keyword evidence="3 5" id="KW-1133">Transmembrane helix</keyword>
<sequence>MDEALTLIGLGWFQVTPIVTTLLIQGSYATQHVATVFTDMPRNFKCNTEPGVEDNSTSFNNLCSIRNQTDNSIIHSKEHLCTEFMYDKTLFESTFSSEFNLVCEKSWLSGMFKTSGFIGVIFGCIYTGLGDRWGRVSVVRVITFLYLLSVLVVGLVPEMYSIIIARFVVGFCYEILNGTSYTLMMEVLPLKYRSTIGAIVSNIAYTFFAILTGTVSYFIRSWRTLHLILSIPIFLQTVCIFFLCKSPRWLVNVGNFEEAIKVLIKGSKQNHVDLSSEALNSIRASIQPSIKESDEQVPNKKCQVIYSFSSLLKVLFSTPKMRKISVIFPALWFLTGIVYFSIPLNANNFSSNNPFQYIVVMALADIPPNIFIPILIKYLGNVKTISFMFILTMACLVIVVFIPEHLTWVKWTFTIAAMVTISCCFMIAYILGSELFPTPVRSVGFGMGSIARHTGILTIQYVIDTAFTLRMWWLPNVVAAVCCLLAFAVSVGMLPETHGQPLCDTVEQVENRSKTNQIKNDIGTHL</sequence>
<evidence type="ECO:0000256" key="3">
    <source>
        <dbReference type="ARBA" id="ARBA00022989"/>
    </source>
</evidence>
<dbReference type="PANTHER" id="PTHR24064">
    <property type="entry name" value="SOLUTE CARRIER FAMILY 22 MEMBER"/>
    <property type="match status" value="1"/>
</dbReference>
<dbReference type="Gene3D" id="1.20.1250.20">
    <property type="entry name" value="MFS general substrate transporter like domains"/>
    <property type="match status" value="1"/>
</dbReference>
<feature type="transmembrane region" description="Helical" evidence="5">
    <location>
        <begin position="196"/>
        <end position="219"/>
    </location>
</feature>
<dbReference type="Pfam" id="PF00083">
    <property type="entry name" value="Sugar_tr"/>
    <property type="match status" value="1"/>
</dbReference>
<keyword evidence="4 5" id="KW-0472">Membrane</keyword>
<evidence type="ECO:0000313" key="7">
    <source>
        <dbReference type="EMBL" id="CAL4159007.1"/>
    </source>
</evidence>
<evidence type="ECO:0000313" key="8">
    <source>
        <dbReference type="Proteomes" id="UP001497623"/>
    </source>
</evidence>
<dbReference type="AlphaFoldDB" id="A0AAV2S603"/>
<feature type="transmembrane region" description="Helical" evidence="5">
    <location>
        <begin position="324"/>
        <end position="342"/>
    </location>
</feature>
<dbReference type="GO" id="GO:0022857">
    <property type="term" value="F:transmembrane transporter activity"/>
    <property type="evidence" value="ECO:0007669"/>
    <property type="project" value="InterPro"/>
</dbReference>
<dbReference type="InterPro" id="IPR036259">
    <property type="entry name" value="MFS_trans_sf"/>
</dbReference>
<feature type="transmembrane region" description="Helical" evidence="5">
    <location>
        <begin position="138"/>
        <end position="157"/>
    </location>
</feature>
<gene>
    <name evidence="7" type="ORF">MNOR_LOCUS32204</name>
</gene>
<dbReference type="GO" id="GO:0016020">
    <property type="term" value="C:membrane"/>
    <property type="evidence" value="ECO:0007669"/>
    <property type="project" value="UniProtKB-SubCell"/>
</dbReference>
<feature type="transmembrane region" description="Helical" evidence="5">
    <location>
        <begin position="225"/>
        <end position="244"/>
    </location>
</feature>
<organism evidence="7 8">
    <name type="scientific">Meganyctiphanes norvegica</name>
    <name type="common">Northern krill</name>
    <name type="synonym">Thysanopoda norvegica</name>
    <dbReference type="NCBI Taxonomy" id="48144"/>
    <lineage>
        <taxon>Eukaryota</taxon>
        <taxon>Metazoa</taxon>
        <taxon>Ecdysozoa</taxon>
        <taxon>Arthropoda</taxon>
        <taxon>Crustacea</taxon>
        <taxon>Multicrustacea</taxon>
        <taxon>Malacostraca</taxon>
        <taxon>Eumalacostraca</taxon>
        <taxon>Eucarida</taxon>
        <taxon>Euphausiacea</taxon>
        <taxon>Euphausiidae</taxon>
        <taxon>Meganyctiphanes</taxon>
    </lineage>
</organism>
<keyword evidence="2 5" id="KW-0812">Transmembrane</keyword>
<feature type="transmembrane region" description="Helical" evidence="5">
    <location>
        <begin position="107"/>
        <end position="126"/>
    </location>
</feature>
<comment type="subcellular location">
    <subcellularLocation>
        <location evidence="1">Membrane</location>
        <topology evidence="1">Multi-pass membrane protein</topology>
    </subcellularLocation>
</comment>
<feature type="transmembrane region" description="Helical" evidence="5">
    <location>
        <begin position="163"/>
        <end position="184"/>
    </location>
</feature>
<proteinExistence type="predicted"/>
<evidence type="ECO:0000256" key="4">
    <source>
        <dbReference type="ARBA" id="ARBA00023136"/>
    </source>
</evidence>
<evidence type="ECO:0000259" key="6">
    <source>
        <dbReference type="PROSITE" id="PS50850"/>
    </source>
</evidence>
<comment type="caution">
    <text evidence="7">The sequence shown here is derived from an EMBL/GenBank/DDBJ whole genome shotgun (WGS) entry which is preliminary data.</text>
</comment>
<name>A0AAV2S603_MEGNR</name>
<dbReference type="PROSITE" id="PS50850">
    <property type="entry name" value="MFS"/>
    <property type="match status" value="1"/>
</dbReference>
<feature type="transmembrane region" description="Helical" evidence="5">
    <location>
        <begin position="408"/>
        <end position="431"/>
    </location>
</feature>
<dbReference type="EMBL" id="CAXKWB010043233">
    <property type="protein sequence ID" value="CAL4159007.1"/>
    <property type="molecule type" value="Genomic_DNA"/>
</dbReference>
<feature type="domain" description="Major facilitator superfamily (MFS) profile" evidence="6">
    <location>
        <begin position="56"/>
        <end position="498"/>
    </location>
</feature>
<dbReference type="Proteomes" id="UP001497623">
    <property type="component" value="Unassembled WGS sequence"/>
</dbReference>
<keyword evidence="8" id="KW-1185">Reference proteome</keyword>
<evidence type="ECO:0000256" key="2">
    <source>
        <dbReference type="ARBA" id="ARBA00022692"/>
    </source>
</evidence>
<dbReference type="SUPFAM" id="SSF103473">
    <property type="entry name" value="MFS general substrate transporter"/>
    <property type="match status" value="1"/>
</dbReference>
<dbReference type="InterPro" id="IPR005828">
    <property type="entry name" value="MFS_sugar_transport-like"/>
</dbReference>
<protein>
    <recommendedName>
        <fullName evidence="6">Major facilitator superfamily (MFS) profile domain-containing protein</fullName>
    </recommendedName>
</protein>
<dbReference type="InterPro" id="IPR020846">
    <property type="entry name" value="MFS_dom"/>
</dbReference>
<evidence type="ECO:0000256" key="1">
    <source>
        <dbReference type="ARBA" id="ARBA00004141"/>
    </source>
</evidence>
<feature type="transmembrane region" description="Helical" evidence="5">
    <location>
        <begin position="354"/>
        <end position="372"/>
    </location>
</feature>
<feature type="transmembrane region" description="Helical" evidence="5">
    <location>
        <begin position="384"/>
        <end position="402"/>
    </location>
</feature>
<reference evidence="7 8" key="1">
    <citation type="submission" date="2024-05" db="EMBL/GenBank/DDBJ databases">
        <authorList>
            <person name="Wallberg A."/>
        </authorList>
    </citation>
    <scope>NUCLEOTIDE SEQUENCE [LARGE SCALE GENOMIC DNA]</scope>
</reference>